<keyword evidence="1" id="KW-1133">Transmembrane helix</keyword>
<dbReference type="AlphaFoldDB" id="A0A5B8XTH1"/>
<proteinExistence type="predicted"/>
<evidence type="ECO:0000313" key="3">
    <source>
        <dbReference type="Proteomes" id="UP000321595"/>
    </source>
</evidence>
<protein>
    <submittedName>
        <fullName evidence="2">Uncharacterized protein</fullName>
    </submittedName>
</protein>
<feature type="transmembrane region" description="Helical" evidence="1">
    <location>
        <begin position="20"/>
        <end position="39"/>
    </location>
</feature>
<sequence>MDTSWKKTDTSAPEYKRKVIFYTVLTMVFGIIGSALLAYKIDSAEKAQAEKRAEQAQIQK</sequence>
<dbReference type="KEGG" id="bbae:FRD01_14425"/>
<keyword evidence="1" id="KW-0812">Transmembrane</keyword>
<name>A0A5B8XTH1_9DELT</name>
<evidence type="ECO:0000313" key="2">
    <source>
        <dbReference type="EMBL" id="QED28407.1"/>
    </source>
</evidence>
<reference evidence="2 3" key="1">
    <citation type="submission" date="2019-08" db="EMBL/GenBank/DDBJ databases">
        <authorList>
            <person name="Liang Q."/>
        </authorList>
    </citation>
    <scope>NUCLEOTIDE SEQUENCE [LARGE SCALE GENOMIC DNA]</scope>
    <source>
        <strain evidence="2 3">V1718</strain>
    </source>
</reference>
<dbReference type="RefSeq" id="WP_146960805.1">
    <property type="nucleotide sequence ID" value="NZ_CP042467.1"/>
</dbReference>
<evidence type="ECO:0000256" key="1">
    <source>
        <dbReference type="SAM" id="Phobius"/>
    </source>
</evidence>
<keyword evidence="1" id="KW-0472">Membrane</keyword>
<keyword evidence="3" id="KW-1185">Reference proteome</keyword>
<dbReference type="EMBL" id="CP042467">
    <property type="protein sequence ID" value="QED28407.1"/>
    <property type="molecule type" value="Genomic_DNA"/>
</dbReference>
<gene>
    <name evidence="2" type="ORF">FRD01_14425</name>
</gene>
<accession>A0A5B8XTH1</accession>
<organism evidence="2 3">
    <name type="scientific">Microvenator marinus</name>
    <dbReference type="NCBI Taxonomy" id="2600177"/>
    <lineage>
        <taxon>Bacteria</taxon>
        <taxon>Deltaproteobacteria</taxon>
        <taxon>Bradymonadales</taxon>
        <taxon>Microvenatoraceae</taxon>
        <taxon>Microvenator</taxon>
    </lineage>
</organism>
<dbReference type="Proteomes" id="UP000321595">
    <property type="component" value="Chromosome"/>
</dbReference>